<dbReference type="Proteomes" id="UP000283805">
    <property type="component" value="Unassembled WGS sequence"/>
</dbReference>
<dbReference type="OrthoDB" id="205812at2157"/>
<feature type="transmembrane region" description="Helical" evidence="1">
    <location>
        <begin position="15"/>
        <end position="33"/>
    </location>
</feature>
<proteinExistence type="predicted"/>
<feature type="transmembrane region" description="Helical" evidence="1">
    <location>
        <begin position="147"/>
        <end position="167"/>
    </location>
</feature>
<feature type="transmembrane region" description="Helical" evidence="1">
    <location>
        <begin position="278"/>
        <end position="298"/>
    </location>
</feature>
<keyword evidence="3" id="KW-1185">Reference proteome</keyword>
<feature type="transmembrane region" description="Helical" evidence="1">
    <location>
        <begin position="187"/>
        <end position="206"/>
    </location>
</feature>
<protein>
    <submittedName>
        <fullName evidence="2">Uncharacterized protein</fullName>
    </submittedName>
</protein>
<keyword evidence="1" id="KW-1133">Transmembrane helix</keyword>
<dbReference type="AlphaFoldDB" id="A0A419W1D2"/>
<evidence type="ECO:0000313" key="2">
    <source>
        <dbReference type="EMBL" id="RKD89293.1"/>
    </source>
</evidence>
<accession>A0A419W1D2</accession>
<feature type="transmembrane region" description="Helical" evidence="1">
    <location>
        <begin position="105"/>
        <end position="127"/>
    </location>
</feature>
<name>A0A419W1D2_9EURY</name>
<evidence type="ECO:0000313" key="3">
    <source>
        <dbReference type="Proteomes" id="UP000283805"/>
    </source>
</evidence>
<keyword evidence="1" id="KW-0472">Membrane</keyword>
<dbReference type="EMBL" id="RAPO01000004">
    <property type="protein sequence ID" value="RKD89293.1"/>
    <property type="molecule type" value="Genomic_DNA"/>
</dbReference>
<reference evidence="2 3" key="1">
    <citation type="submission" date="2018-09" db="EMBL/GenBank/DDBJ databases">
        <title>Genomic Encyclopedia of Archaeal and Bacterial Type Strains, Phase II (KMG-II): from individual species to whole genera.</title>
        <authorList>
            <person name="Goeker M."/>
        </authorList>
    </citation>
    <scope>NUCLEOTIDE SEQUENCE [LARGE SCALE GENOMIC DNA]</scope>
    <source>
        <strain evidence="2 3">DSM 13151</strain>
    </source>
</reference>
<keyword evidence="1" id="KW-0812">Transmembrane</keyword>
<organism evidence="2 3">
    <name type="scientific">Halopiger aswanensis</name>
    <dbReference type="NCBI Taxonomy" id="148449"/>
    <lineage>
        <taxon>Archaea</taxon>
        <taxon>Methanobacteriati</taxon>
        <taxon>Methanobacteriota</taxon>
        <taxon>Stenosarchaea group</taxon>
        <taxon>Halobacteria</taxon>
        <taxon>Halobacteriales</taxon>
        <taxon>Natrialbaceae</taxon>
        <taxon>Halopiger</taxon>
    </lineage>
</organism>
<feature type="transmembrane region" description="Helical" evidence="1">
    <location>
        <begin position="72"/>
        <end position="93"/>
    </location>
</feature>
<feature type="transmembrane region" description="Helical" evidence="1">
    <location>
        <begin position="344"/>
        <end position="366"/>
    </location>
</feature>
<feature type="transmembrane region" description="Helical" evidence="1">
    <location>
        <begin position="218"/>
        <end position="236"/>
    </location>
</feature>
<dbReference type="RefSeq" id="WP_120246433.1">
    <property type="nucleotide sequence ID" value="NZ_RAPO01000004.1"/>
</dbReference>
<feature type="transmembrane region" description="Helical" evidence="1">
    <location>
        <begin position="242"/>
        <end position="266"/>
    </location>
</feature>
<evidence type="ECO:0000256" key="1">
    <source>
        <dbReference type="SAM" id="Phobius"/>
    </source>
</evidence>
<feature type="transmembrane region" description="Helical" evidence="1">
    <location>
        <begin position="310"/>
        <end position="332"/>
    </location>
</feature>
<feature type="transmembrane region" description="Helical" evidence="1">
    <location>
        <begin position="372"/>
        <end position="393"/>
    </location>
</feature>
<gene>
    <name evidence="2" type="ORF">ATJ93_4126</name>
</gene>
<comment type="caution">
    <text evidence="2">The sequence shown here is derived from an EMBL/GenBank/DDBJ whole genome shotgun (WGS) entry which is preliminary data.</text>
</comment>
<sequence>MNAGSAGLRRWTQRFTIASAGAFVAFLPAPLVGTGHRTAVLIGLFGFVCPMIFGMGYLLLPAYAGRTLVDYRLAGFHFGLAYLGAALIVGGWIRDGIGTLFTAGAALWALGVATFVGALLATIGPVLVTEPAAVLRFGDRPQRSTRLATAVLPVAVGYLLVGTIALLEVTPLLGLTDGSIRPAQVSHYYAIGFGALLVFALGARLLVGFYHVTPPRSLVWLLLLSGVVAPGLLGTVRWQGPWFRIGAGSAAVAMGCYAAVIAFVAVRTDRSRVELSGIAFGALAGVLAVVASGSLLLGNGVRNALLLHRTFVLAGFFPLTITGYAFQFFPVATGRVPGATARGVAATIGALAVGVAAQGLGIAGQLELVRSFGIGLSLLGAIGYLYLVVGRFANFELEV</sequence>
<feature type="transmembrane region" description="Helical" evidence="1">
    <location>
        <begin position="39"/>
        <end position="60"/>
    </location>
</feature>